<dbReference type="PATRIC" id="fig|316.110.peg.2169"/>
<feature type="compositionally biased region" description="Basic and acidic residues" evidence="1">
    <location>
        <begin position="128"/>
        <end position="149"/>
    </location>
</feature>
<reference evidence="2 3" key="1">
    <citation type="submission" date="2014-11" db="EMBL/GenBank/DDBJ databases">
        <title>Genomics and ecophysiology of heterotrophic nitrogen fixing bacteria isolated from estuarine surface water.</title>
        <authorList>
            <person name="Bentzon-Tilia M."/>
            <person name="Severin I."/>
            <person name="Hansen L.H."/>
            <person name="Riemann L."/>
        </authorList>
    </citation>
    <scope>NUCLEOTIDE SEQUENCE [LARGE SCALE GENOMIC DNA]</scope>
    <source>
        <strain evidence="2 3">BAL361</strain>
    </source>
</reference>
<dbReference type="Proteomes" id="UP000032439">
    <property type="component" value="Unassembled WGS sequence"/>
</dbReference>
<dbReference type="InterPro" id="IPR021253">
    <property type="entry name" value="ZrgA-like"/>
</dbReference>
<sequence length="209" mass="22591">MEPTMRHLLFAVPMLLLPLSYSQAHEDDHHHEHEGATSLGAHEHGAARLNAALDGNQLELELISPAMNLLGFEHAAASAADEAKIASVRSQLEQPLALFGLPAAAGCSVSEQQFAGELLGSAHAGYQRGDDHEHKQEDKHDHDDHEAGGHSDIEAHYQLDCSNPEALRALDLTRLFESFPGTEKIQVQLIGPSGQQGTELTPARAQLPF</sequence>
<gene>
    <name evidence="2" type="ORF">LO50_03515</name>
</gene>
<proteinExistence type="predicted"/>
<comment type="caution">
    <text evidence="2">The sequence shown here is derived from an EMBL/GenBank/DDBJ whole genome shotgun (WGS) entry which is preliminary data.</text>
</comment>
<feature type="region of interest" description="Disordered" evidence="1">
    <location>
        <begin position="124"/>
        <end position="149"/>
    </location>
</feature>
<evidence type="ECO:0000256" key="1">
    <source>
        <dbReference type="SAM" id="MobiDB-lite"/>
    </source>
</evidence>
<evidence type="ECO:0000313" key="3">
    <source>
        <dbReference type="Proteomes" id="UP000032439"/>
    </source>
</evidence>
<evidence type="ECO:0000313" key="2">
    <source>
        <dbReference type="EMBL" id="KIZ37983.1"/>
    </source>
</evidence>
<name>A0A0D7EB84_STUST</name>
<organism evidence="2 3">
    <name type="scientific">Stutzerimonas stutzeri</name>
    <name type="common">Pseudomonas stutzeri</name>
    <dbReference type="NCBI Taxonomy" id="316"/>
    <lineage>
        <taxon>Bacteria</taxon>
        <taxon>Pseudomonadati</taxon>
        <taxon>Pseudomonadota</taxon>
        <taxon>Gammaproteobacteria</taxon>
        <taxon>Pseudomonadales</taxon>
        <taxon>Pseudomonadaceae</taxon>
        <taxon>Stutzerimonas</taxon>
    </lineage>
</organism>
<dbReference type="RefSeq" id="WP_014821578.1">
    <property type="nucleotide sequence ID" value="NZ_JXXD01000023.1"/>
</dbReference>
<dbReference type="Pfam" id="PF10986">
    <property type="entry name" value="ZrgA"/>
    <property type="match status" value="1"/>
</dbReference>
<dbReference type="AlphaFoldDB" id="A0A0D7EB84"/>
<dbReference type="EMBL" id="JXXD01000023">
    <property type="protein sequence ID" value="KIZ37983.1"/>
    <property type="molecule type" value="Genomic_DNA"/>
</dbReference>
<dbReference type="GeneID" id="99794623"/>
<protein>
    <submittedName>
        <fullName evidence="2">Zinc-binding protein</fullName>
    </submittedName>
</protein>
<accession>A0A0D7EB84</accession>